<dbReference type="Proteomes" id="UP000236291">
    <property type="component" value="Unassembled WGS sequence"/>
</dbReference>
<dbReference type="AlphaFoldDB" id="A0A2K3K978"/>
<feature type="non-terminal residue" evidence="1">
    <location>
        <position position="1"/>
    </location>
</feature>
<sequence>TICRDYTHIEGDPSSSDATTSCVATPGFHCKAEYRRLTESAKLSVQIGHTRLQ</sequence>
<evidence type="ECO:0000313" key="1">
    <source>
        <dbReference type="EMBL" id="PNX62823.1"/>
    </source>
</evidence>
<protein>
    <submittedName>
        <fullName evidence="1">Uncharacterized protein</fullName>
    </submittedName>
</protein>
<evidence type="ECO:0000313" key="2">
    <source>
        <dbReference type="Proteomes" id="UP000236291"/>
    </source>
</evidence>
<dbReference type="EMBL" id="ASHM01088684">
    <property type="protein sequence ID" value="PNX62823.1"/>
    <property type="molecule type" value="Genomic_DNA"/>
</dbReference>
<name>A0A2K3K978_TRIPR</name>
<proteinExistence type="predicted"/>
<reference evidence="1 2" key="1">
    <citation type="journal article" date="2014" name="Am. J. Bot.">
        <title>Genome assembly and annotation for red clover (Trifolium pratense; Fabaceae).</title>
        <authorList>
            <person name="Istvanek J."/>
            <person name="Jaros M."/>
            <person name="Krenek A."/>
            <person name="Repkova J."/>
        </authorList>
    </citation>
    <scope>NUCLEOTIDE SEQUENCE [LARGE SCALE GENOMIC DNA]</scope>
    <source>
        <strain evidence="2">cv. Tatra</strain>
        <tissue evidence="1">Young leaves</tissue>
    </source>
</reference>
<accession>A0A2K3K978</accession>
<organism evidence="1 2">
    <name type="scientific">Trifolium pratense</name>
    <name type="common">Red clover</name>
    <dbReference type="NCBI Taxonomy" id="57577"/>
    <lineage>
        <taxon>Eukaryota</taxon>
        <taxon>Viridiplantae</taxon>
        <taxon>Streptophyta</taxon>
        <taxon>Embryophyta</taxon>
        <taxon>Tracheophyta</taxon>
        <taxon>Spermatophyta</taxon>
        <taxon>Magnoliopsida</taxon>
        <taxon>eudicotyledons</taxon>
        <taxon>Gunneridae</taxon>
        <taxon>Pentapetalae</taxon>
        <taxon>rosids</taxon>
        <taxon>fabids</taxon>
        <taxon>Fabales</taxon>
        <taxon>Fabaceae</taxon>
        <taxon>Papilionoideae</taxon>
        <taxon>50 kb inversion clade</taxon>
        <taxon>NPAAA clade</taxon>
        <taxon>Hologalegina</taxon>
        <taxon>IRL clade</taxon>
        <taxon>Trifolieae</taxon>
        <taxon>Trifolium</taxon>
    </lineage>
</organism>
<gene>
    <name evidence="1" type="ORF">L195_g053186</name>
</gene>
<comment type="caution">
    <text evidence="1">The sequence shown here is derived from an EMBL/GenBank/DDBJ whole genome shotgun (WGS) entry which is preliminary data.</text>
</comment>
<reference evidence="1 2" key="2">
    <citation type="journal article" date="2017" name="Front. Plant Sci.">
        <title>Gene Classification and Mining of Molecular Markers Useful in Red Clover (Trifolium pratense) Breeding.</title>
        <authorList>
            <person name="Istvanek J."/>
            <person name="Dluhosova J."/>
            <person name="Dluhos P."/>
            <person name="Patkova L."/>
            <person name="Nedelnik J."/>
            <person name="Repkova J."/>
        </authorList>
    </citation>
    <scope>NUCLEOTIDE SEQUENCE [LARGE SCALE GENOMIC DNA]</scope>
    <source>
        <strain evidence="2">cv. Tatra</strain>
        <tissue evidence="1">Young leaves</tissue>
    </source>
</reference>